<name>A0A0P0A3H6_9RHOB</name>
<dbReference type="Gene3D" id="3.40.50.720">
    <property type="entry name" value="NAD(P)-binding Rossmann-like Domain"/>
    <property type="match status" value="1"/>
</dbReference>
<protein>
    <submittedName>
        <fullName evidence="3">3-oxoacyl-[acyl-carrier protein] reductase</fullName>
        <ecNumber evidence="3">1.1.1.100</ecNumber>
    </submittedName>
</protein>
<dbReference type="RefSeq" id="WP_062216262.1">
    <property type="nucleotide sequence ID" value="NZ_CP012023.1"/>
</dbReference>
<organism evidence="3 4">
    <name type="scientific">Celeribacter marinus</name>
    <dbReference type="NCBI Taxonomy" id="1397108"/>
    <lineage>
        <taxon>Bacteria</taxon>
        <taxon>Pseudomonadati</taxon>
        <taxon>Pseudomonadota</taxon>
        <taxon>Alphaproteobacteria</taxon>
        <taxon>Rhodobacterales</taxon>
        <taxon>Roseobacteraceae</taxon>
        <taxon>Celeribacter</taxon>
    </lineage>
</organism>
<dbReference type="InterPro" id="IPR002347">
    <property type="entry name" value="SDR_fam"/>
</dbReference>
<evidence type="ECO:0000256" key="2">
    <source>
        <dbReference type="ARBA" id="ARBA00023002"/>
    </source>
</evidence>
<dbReference type="PATRIC" id="fig|1397108.4.peg.1039"/>
<dbReference type="KEGG" id="cmar:IMCC12053_1012"/>
<evidence type="ECO:0000313" key="4">
    <source>
        <dbReference type="Proteomes" id="UP000064920"/>
    </source>
</evidence>
<dbReference type="InterPro" id="IPR036291">
    <property type="entry name" value="NAD(P)-bd_dom_sf"/>
</dbReference>
<dbReference type="PANTHER" id="PTHR42760">
    <property type="entry name" value="SHORT-CHAIN DEHYDROGENASES/REDUCTASES FAMILY MEMBER"/>
    <property type="match status" value="1"/>
</dbReference>
<dbReference type="OrthoDB" id="9789398at2"/>
<evidence type="ECO:0000256" key="1">
    <source>
        <dbReference type="ARBA" id="ARBA00006484"/>
    </source>
</evidence>
<proteinExistence type="inferred from homology"/>
<dbReference type="EC" id="1.1.1.100" evidence="3"/>
<dbReference type="STRING" id="1397108.IMCC12053_1012"/>
<dbReference type="FunFam" id="3.40.50.720:FF:000084">
    <property type="entry name" value="Short-chain dehydrogenase reductase"/>
    <property type="match status" value="1"/>
</dbReference>
<keyword evidence="4" id="KW-1185">Reference proteome</keyword>
<sequence length="251" mass="25769">MDKVAILTGGSTGIGAHLVGALVADGYRVGFSYNSSQAAARDVEAQYGAAVFAVKCDAGDEDQVHAFHRAVAAHFGATPTVLVNNAGIQTWSALLELDVDDFDRVIRTNLRGAFLNTQTAARAMRAAGLGGAIINIGSGCNKVAFPNLVDYAASKGGIEQLTKAAALELGPLGIRVNCVAPGAIANERTAAEADGYADKWAALTPLRRVGEASDIAGPVVFLASQAAGFVTGQTLYVDGGVFACAPWPAYV</sequence>
<dbReference type="EMBL" id="CP012023">
    <property type="protein sequence ID" value="ALI54960.1"/>
    <property type="molecule type" value="Genomic_DNA"/>
</dbReference>
<dbReference type="GO" id="GO:0004316">
    <property type="term" value="F:3-oxoacyl-[acyl-carrier-protein] reductase (NADPH) activity"/>
    <property type="evidence" value="ECO:0007669"/>
    <property type="project" value="UniProtKB-EC"/>
</dbReference>
<evidence type="ECO:0000313" key="3">
    <source>
        <dbReference type="EMBL" id="ALI54960.1"/>
    </source>
</evidence>
<dbReference type="PROSITE" id="PS00061">
    <property type="entry name" value="ADH_SHORT"/>
    <property type="match status" value="1"/>
</dbReference>
<dbReference type="InterPro" id="IPR020904">
    <property type="entry name" value="Sc_DH/Rdtase_CS"/>
</dbReference>
<keyword evidence="2 3" id="KW-0560">Oxidoreductase</keyword>
<dbReference type="PRINTS" id="PR00080">
    <property type="entry name" value="SDRFAMILY"/>
</dbReference>
<dbReference type="SUPFAM" id="SSF51735">
    <property type="entry name" value="NAD(P)-binding Rossmann-fold domains"/>
    <property type="match status" value="1"/>
</dbReference>
<dbReference type="Pfam" id="PF13561">
    <property type="entry name" value="adh_short_C2"/>
    <property type="match status" value="1"/>
</dbReference>
<dbReference type="Proteomes" id="UP000064920">
    <property type="component" value="Chromosome"/>
</dbReference>
<gene>
    <name evidence="3" type="ORF">IMCC12053_1012</name>
</gene>
<dbReference type="PRINTS" id="PR00081">
    <property type="entry name" value="GDHRDH"/>
</dbReference>
<reference evidence="3 4" key="1">
    <citation type="submission" date="2015-05" db="EMBL/GenBank/DDBJ databases">
        <authorList>
            <person name="Wang D.B."/>
            <person name="Wang M."/>
        </authorList>
    </citation>
    <scope>NUCLEOTIDE SEQUENCE [LARGE SCALE GENOMIC DNA]</scope>
    <source>
        <strain evidence="3 4">IMCC 12053</strain>
    </source>
</reference>
<dbReference type="AlphaFoldDB" id="A0A0P0A3H6"/>
<comment type="similarity">
    <text evidence="1">Belongs to the short-chain dehydrogenases/reductases (SDR) family.</text>
</comment>
<dbReference type="PANTHER" id="PTHR42760:SF133">
    <property type="entry name" value="3-OXOACYL-[ACYL-CARRIER-PROTEIN] REDUCTASE"/>
    <property type="match status" value="1"/>
</dbReference>
<accession>A0A0P0A3H6</accession>